<reference evidence="2 3" key="1">
    <citation type="submission" date="2019-11" db="EMBL/GenBank/DDBJ databases">
        <title>Pseudodesulfovibrio alkaliphilus, sp. nov., an alkaliphilic sulfate-reducing bacteria from mud volcano of Taman peninsula, Russia.</title>
        <authorList>
            <person name="Frolova A."/>
            <person name="Merkel A.Y."/>
            <person name="Slobodkin A.I."/>
        </authorList>
    </citation>
    <scope>NUCLEOTIDE SEQUENCE [LARGE SCALE GENOMIC DNA]</scope>
    <source>
        <strain evidence="2 3">F-1</strain>
    </source>
</reference>
<dbReference type="Proteomes" id="UP000461162">
    <property type="component" value="Unassembled WGS sequence"/>
</dbReference>
<gene>
    <name evidence="2" type="ORF">GKC30_09340</name>
</gene>
<sequence length="135" mass="14893">MSDTTRNSRAENKPSRGQAIDTGMALTLICLIGGLLTGRDAWFWAATGALLVNMTFPGLYRLPARLWFGFSALLGTVMSKVILGIIFFGLVTPLALLRKMLGHDPMRLGQWKNGSGSVFVVRDHRFTAKDIQHPF</sequence>
<feature type="transmembrane region" description="Helical" evidence="1">
    <location>
        <begin position="41"/>
        <end position="60"/>
    </location>
</feature>
<evidence type="ECO:0008006" key="4">
    <source>
        <dbReference type="Google" id="ProtNLM"/>
    </source>
</evidence>
<keyword evidence="1" id="KW-0472">Membrane</keyword>
<dbReference type="RefSeq" id="WP_155934385.1">
    <property type="nucleotide sequence ID" value="NZ_WODC01000005.1"/>
</dbReference>
<evidence type="ECO:0000313" key="2">
    <source>
        <dbReference type="EMBL" id="MUM77837.1"/>
    </source>
</evidence>
<accession>A0A7K1KP54</accession>
<dbReference type="EMBL" id="WODC01000005">
    <property type="protein sequence ID" value="MUM77837.1"/>
    <property type="molecule type" value="Genomic_DNA"/>
</dbReference>
<evidence type="ECO:0000256" key="1">
    <source>
        <dbReference type="SAM" id="Phobius"/>
    </source>
</evidence>
<comment type="caution">
    <text evidence="2">The sequence shown here is derived from an EMBL/GenBank/DDBJ whole genome shotgun (WGS) entry which is preliminary data.</text>
</comment>
<proteinExistence type="predicted"/>
<evidence type="ECO:0000313" key="3">
    <source>
        <dbReference type="Proteomes" id="UP000461162"/>
    </source>
</evidence>
<protein>
    <recommendedName>
        <fullName evidence="4">SxtJ</fullName>
    </recommendedName>
</protein>
<dbReference type="InterPro" id="IPR045781">
    <property type="entry name" value="SxtJ"/>
</dbReference>
<keyword evidence="1" id="KW-0812">Transmembrane</keyword>
<keyword evidence="1" id="KW-1133">Transmembrane helix</keyword>
<keyword evidence="3" id="KW-1185">Reference proteome</keyword>
<dbReference type="Pfam" id="PF19588">
    <property type="entry name" value="SxtJ"/>
    <property type="match status" value="1"/>
</dbReference>
<feature type="transmembrane region" description="Helical" evidence="1">
    <location>
        <begin position="66"/>
        <end position="97"/>
    </location>
</feature>
<name>A0A7K1KP54_9BACT</name>
<dbReference type="AlphaFoldDB" id="A0A7K1KP54"/>
<organism evidence="2 3">
    <name type="scientific">Pseudodesulfovibrio alkaliphilus</name>
    <dbReference type="NCBI Taxonomy" id="2661613"/>
    <lineage>
        <taxon>Bacteria</taxon>
        <taxon>Pseudomonadati</taxon>
        <taxon>Thermodesulfobacteriota</taxon>
        <taxon>Desulfovibrionia</taxon>
        <taxon>Desulfovibrionales</taxon>
        <taxon>Desulfovibrionaceae</taxon>
    </lineage>
</organism>